<protein>
    <recommendedName>
        <fullName evidence="4">Glycosyltransferase RgtA/B/C/D-like domain-containing protein</fullName>
    </recommendedName>
</protein>
<feature type="transmembrane region" description="Helical" evidence="1">
    <location>
        <begin position="391"/>
        <end position="410"/>
    </location>
</feature>
<keyword evidence="1" id="KW-0812">Transmembrane</keyword>
<feature type="transmembrane region" description="Helical" evidence="1">
    <location>
        <begin position="204"/>
        <end position="222"/>
    </location>
</feature>
<dbReference type="OrthoDB" id="644076at2"/>
<feature type="transmembrane region" description="Helical" evidence="1">
    <location>
        <begin position="345"/>
        <end position="371"/>
    </location>
</feature>
<evidence type="ECO:0000313" key="2">
    <source>
        <dbReference type="EMBL" id="PQJ12214.1"/>
    </source>
</evidence>
<keyword evidence="3" id="KW-1185">Reference proteome</keyword>
<evidence type="ECO:0008006" key="4">
    <source>
        <dbReference type="Google" id="ProtNLM"/>
    </source>
</evidence>
<feature type="transmembrane region" description="Helical" evidence="1">
    <location>
        <begin position="311"/>
        <end position="333"/>
    </location>
</feature>
<proteinExistence type="predicted"/>
<feature type="transmembrane region" description="Helical" evidence="1">
    <location>
        <begin position="9"/>
        <end position="35"/>
    </location>
</feature>
<feature type="transmembrane region" description="Helical" evidence="1">
    <location>
        <begin position="273"/>
        <end position="291"/>
    </location>
</feature>
<evidence type="ECO:0000256" key="1">
    <source>
        <dbReference type="SAM" id="Phobius"/>
    </source>
</evidence>
<organism evidence="2 3">
    <name type="scientific">Flavipsychrobacter stenotrophus</name>
    <dbReference type="NCBI Taxonomy" id="2077091"/>
    <lineage>
        <taxon>Bacteria</taxon>
        <taxon>Pseudomonadati</taxon>
        <taxon>Bacteroidota</taxon>
        <taxon>Chitinophagia</taxon>
        <taxon>Chitinophagales</taxon>
        <taxon>Chitinophagaceae</taxon>
        <taxon>Flavipsychrobacter</taxon>
    </lineage>
</organism>
<dbReference type="RefSeq" id="WP_105037099.1">
    <property type="nucleotide sequence ID" value="NZ_PPSL01000001.1"/>
</dbReference>
<dbReference type="EMBL" id="PPSL01000001">
    <property type="protein sequence ID" value="PQJ12214.1"/>
    <property type="molecule type" value="Genomic_DNA"/>
</dbReference>
<feature type="transmembrane region" description="Helical" evidence="1">
    <location>
        <begin position="122"/>
        <end position="150"/>
    </location>
</feature>
<keyword evidence="1" id="KW-1133">Transmembrane helix</keyword>
<dbReference type="Proteomes" id="UP000239872">
    <property type="component" value="Unassembled WGS sequence"/>
</dbReference>
<dbReference type="AlphaFoldDB" id="A0A2S7SZS9"/>
<name>A0A2S7SZS9_9BACT</name>
<feature type="transmembrane region" description="Helical" evidence="1">
    <location>
        <begin position="170"/>
        <end position="195"/>
    </location>
</feature>
<feature type="transmembrane region" description="Helical" evidence="1">
    <location>
        <begin position="242"/>
        <end position="261"/>
    </location>
</feature>
<gene>
    <name evidence="2" type="ORF">CJD36_000185</name>
</gene>
<keyword evidence="1" id="KW-0472">Membrane</keyword>
<evidence type="ECO:0000313" key="3">
    <source>
        <dbReference type="Proteomes" id="UP000239872"/>
    </source>
</evidence>
<reference evidence="2 3" key="1">
    <citation type="submission" date="2018-01" db="EMBL/GenBank/DDBJ databases">
        <title>A novel member of the phylum Bacteroidetes isolated from glacier ice.</title>
        <authorList>
            <person name="Liu Q."/>
            <person name="Xin Y.-H."/>
        </authorList>
    </citation>
    <scope>NUCLEOTIDE SEQUENCE [LARGE SCALE GENOMIC DNA]</scope>
    <source>
        <strain evidence="2 3">RB1R16</strain>
    </source>
</reference>
<sequence length="452" mass="50731">MNDNKTIKYLLAGVLIAAPVILIILICISPLRLIYDENNFVSNIPLLERCGLSVEFIRGIRNQSPGPLYQFIYTPLKAIGITTIVQYRLVNMLMLLGSIFLLHKMMKEENVENPIIKSMLIFAIPGTWTTGGLALTEIPSILFLLLSVYALFMSAKEHRNSFLLMSVSGLLMSLTIIGRTPFLMVLPAAACLFFLQKDRNIPAILSYFLLAMAAPLAVFYIWKGLVPPHVQTIQSGIKPLFLTYAFSYLCVFVLIINPTWYKLPAVYYKALGALFILLLVLNVTVLHINFVPLKSLSTKLPAGPGYFVDHILSSAIPCLMWCMCALHIVATVLHISEDRNNAWKIFLLFAATFIAITTIKSAAQFSTRYPYQSFPFLLLYCAKDIKLNKWLLIRAVVGIVLGIVSLRSYYSIMYHEVTERKLKVKSQNIKVNPEYSAFTVVHSTECPLSIGG</sequence>
<accession>A0A2S7SZS9</accession>
<feature type="transmembrane region" description="Helical" evidence="1">
    <location>
        <begin position="78"/>
        <end position="102"/>
    </location>
</feature>
<comment type="caution">
    <text evidence="2">The sequence shown here is derived from an EMBL/GenBank/DDBJ whole genome shotgun (WGS) entry which is preliminary data.</text>
</comment>